<dbReference type="Proteomes" id="UP000542674">
    <property type="component" value="Unassembled WGS sequence"/>
</dbReference>
<dbReference type="SUPFAM" id="SSF55811">
    <property type="entry name" value="Nudix"/>
    <property type="match status" value="1"/>
</dbReference>
<protein>
    <submittedName>
        <fullName evidence="5">8-oxo-dGTP diphosphatase</fullName>
        <ecNumber evidence="5">3.6.1.55</ecNumber>
    </submittedName>
</protein>
<evidence type="ECO:0000256" key="1">
    <source>
        <dbReference type="ARBA" id="ARBA00005582"/>
    </source>
</evidence>
<dbReference type="GO" id="GO:0035539">
    <property type="term" value="F:8-oxo-7,8-dihydrodeoxyguanosine triphosphate pyrophosphatase activity"/>
    <property type="evidence" value="ECO:0007669"/>
    <property type="project" value="UniProtKB-EC"/>
</dbReference>
<dbReference type="InterPro" id="IPR020084">
    <property type="entry name" value="NUDIX_hydrolase_CS"/>
</dbReference>
<dbReference type="Pfam" id="PF00293">
    <property type="entry name" value="NUDIX"/>
    <property type="match status" value="1"/>
</dbReference>
<dbReference type="PROSITE" id="PS00893">
    <property type="entry name" value="NUDIX_BOX"/>
    <property type="match status" value="1"/>
</dbReference>
<proteinExistence type="inferred from homology"/>
<sequence length="158" mass="17182">MTTYTADLVVLAPRGGVPNLLLIERGKNPFANRWALPGGKVDSGETFTQAALRELVEETGVRVGYSALRRVGMYDEYGRDPRGRYVSTAFLVVLGEMPTAVAGDDAADVRWVPVTELDPVELDRLAFDHGRIVSDALAAWQVERAYLPHLGALITAVA</sequence>
<dbReference type="RefSeq" id="WP_184674740.1">
    <property type="nucleotide sequence ID" value="NZ_BAABAI010000043.1"/>
</dbReference>
<dbReference type="Gene3D" id="3.90.79.10">
    <property type="entry name" value="Nucleoside Triphosphate Pyrophosphohydrolase"/>
    <property type="match status" value="1"/>
</dbReference>
<dbReference type="CDD" id="cd18873">
    <property type="entry name" value="NUDIX_NadM_like"/>
    <property type="match status" value="1"/>
</dbReference>
<comment type="similarity">
    <text evidence="1 3">Belongs to the Nudix hydrolase family.</text>
</comment>
<reference evidence="5 6" key="1">
    <citation type="submission" date="2020-08" db="EMBL/GenBank/DDBJ databases">
        <title>Sequencing the genomes of 1000 actinobacteria strains.</title>
        <authorList>
            <person name="Klenk H.-P."/>
        </authorList>
    </citation>
    <scope>NUCLEOTIDE SEQUENCE [LARGE SCALE GENOMIC DNA]</scope>
    <source>
        <strain evidence="5 6">DSM 45084</strain>
    </source>
</reference>
<dbReference type="InterPro" id="IPR020476">
    <property type="entry name" value="Nudix_hydrolase"/>
</dbReference>
<feature type="domain" description="Nudix hydrolase" evidence="4">
    <location>
        <begin position="1"/>
        <end position="139"/>
    </location>
</feature>
<keyword evidence="6" id="KW-1185">Reference proteome</keyword>
<comment type="caution">
    <text evidence="5">The sequence shown here is derived from an EMBL/GenBank/DDBJ whole genome shotgun (WGS) entry which is preliminary data.</text>
</comment>
<accession>A0A7W7T9F5</accession>
<name>A0A7W7T9F5_9PSEU</name>
<gene>
    <name evidence="5" type="ORF">F4559_006381</name>
</gene>
<dbReference type="PANTHER" id="PTHR43736:SF1">
    <property type="entry name" value="DIHYDRONEOPTERIN TRIPHOSPHATE DIPHOSPHATASE"/>
    <property type="match status" value="1"/>
</dbReference>
<evidence type="ECO:0000256" key="3">
    <source>
        <dbReference type="RuleBase" id="RU003476"/>
    </source>
</evidence>
<evidence type="ECO:0000256" key="2">
    <source>
        <dbReference type="ARBA" id="ARBA00022801"/>
    </source>
</evidence>
<evidence type="ECO:0000259" key="4">
    <source>
        <dbReference type="PROSITE" id="PS51462"/>
    </source>
</evidence>
<evidence type="ECO:0000313" key="6">
    <source>
        <dbReference type="Proteomes" id="UP000542674"/>
    </source>
</evidence>
<dbReference type="EC" id="3.6.1.55" evidence="5"/>
<dbReference type="InterPro" id="IPR015797">
    <property type="entry name" value="NUDIX_hydrolase-like_dom_sf"/>
</dbReference>
<dbReference type="PROSITE" id="PS51462">
    <property type="entry name" value="NUDIX"/>
    <property type="match status" value="1"/>
</dbReference>
<keyword evidence="2 3" id="KW-0378">Hydrolase</keyword>
<evidence type="ECO:0000313" key="5">
    <source>
        <dbReference type="EMBL" id="MBB4969022.1"/>
    </source>
</evidence>
<dbReference type="PANTHER" id="PTHR43736">
    <property type="entry name" value="ADP-RIBOSE PYROPHOSPHATASE"/>
    <property type="match status" value="1"/>
</dbReference>
<dbReference type="PRINTS" id="PR00502">
    <property type="entry name" value="NUDIXFAMILY"/>
</dbReference>
<dbReference type="EMBL" id="JACHJS010000001">
    <property type="protein sequence ID" value="MBB4969022.1"/>
    <property type="molecule type" value="Genomic_DNA"/>
</dbReference>
<dbReference type="InterPro" id="IPR000086">
    <property type="entry name" value="NUDIX_hydrolase_dom"/>
</dbReference>
<organism evidence="5 6">
    <name type="scientific">Saccharothrix violaceirubra</name>
    <dbReference type="NCBI Taxonomy" id="413306"/>
    <lineage>
        <taxon>Bacteria</taxon>
        <taxon>Bacillati</taxon>
        <taxon>Actinomycetota</taxon>
        <taxon>Actinomycetes</taxon>
        <taxon>Pseudonocardiales</taxon>
        <taxon>Pseudonocardiaceae</taxon>
        <taxon>Saccharothrix</taxon>
    </lineage>
</organism>
<dbReference type="AlphaFoldDB" id="A0A7W7T9F5"/>